<keyword evidence="2" id="KW-1185">Reference proteome</keyword>
<dbReference type="AlphaFoldDB" id="B8GSH7"/>
<organism evidence="1 2">
    <name type="scientific">Thioalkalivibrio sulfidiphilus (strain HL-EbGR7)</name>
    <dbReference type="NCBI Taxonomy" id="396588"/>
    <lineage>
        <taxon>Bacteria</taxon>
        <taxon>Pseudomonadati</taxon>
        <taxon>Pseudomonadota</taxon>
        <taxon>Gammaproteobacteria</taxon>
        <taxon>Chromatiales</taxon>
        <taxon>Ectothiorhodospiraceae</taxon>
        <taxon>Thioalkalivibrio</taxon>
    </lineage>
</organism>
<protein>
    <submittedName>
        <fullName evidence="1">Uncharacterized protein</fullName>
    </submittedName>
</protein>
<gene>
    <name evidence="1" type="ordered locus">Tgr7_1799</name>
</gene>
<sequence length="188" mass="21244" precursor="true">MKLIRENTIMIKMIRVVPILFLLLLAGGAKAETEAVTVLGLTMGQSTPKDVRDAFQGVRQTGVNRYSNGPMLNTRGDVGVRGVKETTFIFSEDERLVAVLIEMPKHRFEEIVDALGAQYELVRSQGLRSRVGNRSAEFRRGDVSIKLDAPHMSFDMSLLYAKEAFLARFDETQRREQEAERAQERGRL</sequence>
<dbReference type="STRING" id="396588.Tgr7_1799"/>
<evidence type="ECO:0000313" key="2">
    <source>
        <dbReference type="Proteomes" id="UP000002383"/>
    </source>
</evidence>
<dbReference type="Proteomes" id="UP000002383">
    <property type="component" value="Chromosome"/>
</dbReference>
<evidence type="ECO:0000313" key="1">
    <source>
        <dbReference type="EMBL" id="ACL72881.1"/>
    </source>
</evidence>
<reference evidence="1 2" key="1">
    <citation type="journal article" date="2011" name="Stand. Genomic Sci.">
        <title>Complete genome sequence of 'Thioalkalivibrio sulfidophilus' HL-EbGr7.</title>
        <authorList>
            <person name="Muyzer G."/>
            <person name="Sorokin D.Y."/>
            <person name="Mavromatis K."/>
            <person name="Lapidus A."/>
            <person name="Clum A."/>
            <person name="Ivanova N."/>
            <person name="Pati A."/>
            <person name="d'Haeseleer P."/>
            <person name="Woyke T."/>
            <person name="Kyrpides N.C."/>
        </authorList>
    </citation>
    <scope>NUCLEOTIDE SEQUENCE [LARGE SCALE GENOMIC DNA]</scope>
    <source>
        <strain evidence="1 2">HL-EbGR7</strain>
    </source>
</reference>
<dbReference type="KEGG" id="tgr:Tgr7_1799"/>
<dbReference type="HOGENOM" id="CLU_123928_0_0_6"/>
<name>B8GSH7_THISH</name>
<dbReference type="EMBL" id="CP001339">
    <property type="protein sequence ID" value="ACL72881.1"/>
    <property type="molecule type" value="Genomic_DNA"/>
</dbReference>
<proteinExistence type="predicted"/>
<accession>B8GSH7</accession>
<dbReference type="eggNOG" id="ENOG50334S1">
    <property type="taxonomic scope" value="Bacteria"/>
</dbReference>